<evidence type="ECO:0000256" key="2">
    <source>
        <dbReference type="ARBA" id="ARBA00022692"/>
    </source>
</evidence>
<keyword evidence="3 5" id="KW-1133">Transmembrane helix</keyword>
<feature type="transmembrane region" description="Helical" evidence="5">
    <location>
        <begin position="201"/>
        <end position="225"/>
    </location>
</feature>
<organism evidence="7 8">
    <name type="scientific">Citrifermentans bremense</name>
    <dbReference type="NCBI Taxonomy" id="60035"/>
    <lineage>
        <taxon>Bacteria</taxon>
        <taxon>Pseudomonadati</taxon>
        <taxon>Thermodesulfobacteriota</taxon>
        <taxon>Desulfuromonadia</taxon>
        <taxon>Geobacterales</taxon>
        <taxon>Geobacteraceae</taxon>
        <taxon>Citrifermentans</taxon>
    </lineage>
</organism>
<reference evidence="7 8" key="1">
    <citation type="submission" date="2020-06" db="EMBL/GenBank/DDBJ databases">
        <title>Interaction of electrochemicaly active bacteria, Geobacter bremensis R4 on different carbon anode.</title>
        <authorList>
            <person name="Meng L."/>
            <person name="Yoshida N."/>
        </authorList>
    </citation>
    <scope>NUCLEOTIDE SEQUENCE [LARGE SCALE GENOMIC DNA]</scope>
    <source>
        <strain evidence="7 8">R4</strain>
    </source>
</reference>
<dbReference type="GO" id="GO:0005886">
    <property type="term" value="C:plasma membrane"/>
    <property type="evidence" value="ECO:0007669"/>
    <property type="project" value="UniProtKB-SubCell"/>
</dbReference>
<dbReference type="PANTHER" id="PTHR39344">
    <property type="entry name" value="UPF0182 PROTEIN SLL1060"/>
    <property type="match status" value="1"/>
</dbReference>
<feature type="transmembrane region" description="Helical" evidence="5">
    <location>
        <begin position="158"/>
        <end position="180"/>
    </location>
</feature>
<evidence type="ECO:0000256" key="1">
    <source>
        <dbReference type="ARBA" id="ARBA00022475"/>
    </source>
</evidence>
<keyword evidence="1 5" id="KW-1003">Cell membrane</keyword>
<feature type="transmembrane region" description="Helical" evidence="5">
    <location>
        <begin position="39"/>
        <end position="64"/>
    </location>
</feature>
<feature type="transmembrane region" description="Helical" evidence="5">
    <location>
        <begin position="99"/>
        <end position="121"/>
    </location>
</feature>
<comment type="similarity">
    <text evidence="5">Belongs to the UPF0182 family.</text>
</comment>
<dbReference type="HAMAP" id="MF_01600">
    <property type="entry name" value="UPF0182"/>
    <property type="match status" value="1"/>
</dbReference>
<name>A0A6S6M098_9BACT</name>
<dbReference type="InterPro" id="IPR005372">
    <property type="entry name" value="UPF0182"/>
</dbReference>
<evidence type="ECO:0000256" key="6">
    <source>
        <dbReference type="SAM" id="MobiDB-lite"/>
    </source>
</evidence>
<comment type="caution">
    <text evidence="5">Lacks conserved residue(s) required for the propagation of feature annotation.</text>
</comment>
<dbReference type="RefSeq" id="WP_185245094.1">
    <property type="nucleotide sequence ID" value="NZ_AP023213.1"/>
</dbReference>
<keyword evidence="8" id="KW-1185">Reference proteome</keyword>
<evidence type="ECO:0000256" key="3">
    <source>
        <dbReference type="ARBA" id="ARBA00022989"/>
    </source>
</evidence>
<feature type="region of interest" description="Disordered" evidence="6">
    <location>
        <begin position="835"/>
        <end position="857"/>
    </location>
</feature>
<accession>A0A6S6M098</accession>
<sequence length="900" mass="100443">MLKQKSMLVLLALLFLLPFAGYLLNFYSDWLFFNETGYASVFITTMYAQSIAGLLFGLLLFAFLQLNLRYANRGEFPAPGVHIVGGRDLRFNGRTLGQVLRPLGVLVSLVLAFLGGTWGSYRWEKLLLFVNRSDVGMADPVLGKDVGFYLFTLPFLELLQLFCGFMVLAALILTAAVYVVKGGILLRDSGAGIDPMARRHLAVLIGCFSLVVAGGLYLESFRLFFANNGILTGAGYVDVHARLPMYRIVTFLTPVAGVLLAAGIWKGNWRLALIPALVVAALYLAGVRVYPGLLQKFKVAPNELTLETPYLENHLKFTRYGYDLDKIETIPFDVDAKLTAADIANNEATMKNIRLWDHAPLLKTYSQLQQIRTYYKFFDVDNDRYMVNGSYAQVMLSPRELSYSDLPSKNWINERLIFTHGNGITFGPVSRISKEGLPEFFVKDIPAVSLADIKVTRPEIYYGELSNDYVVVKTKVPEFSYPTAAGNVNTTYAGKGGVPLDSLLRKALFAGRFKTEKILLSSDITPQSRILYNRNIRERVSAIAPFLSFDSDPYLVVDEQGKLKWIIDAYTFSDRLPYSRPIKGGGNYLRNSVKAVVDAYDGTVAYYVSDPGDVMVKVYSRVFPGLFQPIDAMPADLRKHVRYSHQFLQVQAALYAAYHMTDPKVFYNKENLWQVPALGEKPMEPYYTIMKLPGEKSEEYILLLPFTPSNRDNLAAWLTARCDGENYGKVRAYTFPRDRLIYGPKQIDARINQDSFISQQLTLWSQRGSEVIRGSLLVIPIEKSLLYVQPLFLAADKAGLPELKRVIVAFGDQVVMEENLEMALQRLFGTGKGAPTLPAASSSAPSGAPGPAAGTPAGGLAKEAMAIYERAMNLQRQGDWAGYGEQLRKLEQVLRRMAAQ</sequence>
<comment type="subcellular location">
    <subcellularLocation>
        <location evidence="5">Cell membrane</location>
        <topology evidence="5">Multi-pass membrane protein</topology>
    </subcellularLocation>
</comment>
<proteinExistence type="inferred from homology"/>
<dbReference type="GO" id="GO:0005576">
    <property type="term" value="C:extracellular region"/>
    <property type="evidence" value="ECO:0007669"/>
    <property type="project" value="TreeGrafter"/>
</dbReference>
<dbReference type="EMBL" id="AP023213">
    <property type="protein sequence ID" value="BCG47008.1"/>
    <property type="molecule type" value="Genomic_DNA"/>
</dbReference>
<keyword evidence="4 5" id="KW-0472">Membrane</keyword>
<dbReference type="Proteomes" id="UP000515472">
    <property type="component" value="Chromosome"/>
</dbReference>
<dbReference type="KEGG" id="gbn:GEOBRER4_17580"/>
<evidence type="ECO:0000256" key="5">
    <source>
        <dbReference type="HAMAP-Rule" id="MF_01600"/>
    </source>
</evidence>
<dbReference type="PANTHER" id="PTHR39344:SF1">
    <property type="entry name" value="UPF0182 PROTEIN SLL1060"/>
    <property type="match status" value="1"/>
</dbReference>
<evidence type="ECO:0000313" key="7">
    <source>
        <dbReference type="EMBL" id="BCG47008.1"/>
    </source>
</evidence>
<gene>
    <name evidence="7" type="ORF">GEOBRER4_n1830</name>
</gene>
<keyword evidence="2 5" id="KW-0812">Transmembrane</keyword>
<evidence type="ECO:0000256" key="4">
    <source>
        <dbReference type="ARBA" id="ARBA00023136"/>
    </source>
</evidence>
<feature type="transmembrane region" description="Helical" evidence="5">
    <location>
        <begin position="245"/>
        <end position="265"/>
    </location>
</feature>
<feature type="transmembrane region" description="Helical" evidence="5">
    <location>
        <begin position="272"/>
        <end position="290"/>
    </location>
</feature>
<protein>
    <recommendedName>
        <fullName evidence="5">UPF0182 protein GEOBRER4_n1830</fullName>
    </recommendedName>
</protein>
<evidence type="ECO:0000313" key="8">
    <source>
        <dbReference type="Proteomes" id="UP000515472"/>
    </source>
</evidence>
<dbReference type="AlphaFoldDB" id="A0A6S6M098"/>
<dbReference type="Pfam" id="PF03699">
    <property type="entry name" value="UPF0182"/>
    <property type="match status" value="1"/>
</dbReference>